<reference evidence="1" key="1">
    <citation type="submission" date="2021-01" db="EMBL/GenBank/DDBJ databases">
        <title>Whole genome shotgun sequence of Virgisporangium aurantiacum NBRC 16421.</title>
        <authorList>
            <person name="Komaki H."/>
            <person name="Tamura T."/>
        </authorList>
    </citation>
    <scope>NUCLEOTIDE SEQUENCE</scope>
    <source>
        <strain evidence="1">NBRC 16421</strain>
    </source>
</reference>
<protein>
    <submittedName>
        <fullName evidence="1">Uncharacterized protein</fullName>
    </submittedName>
</protein>
<dbReference type="Proteomes" id="UP000612585">
    <property type="component" value="Unassembled WGS sequence"/>
</dbReference>
<dbReference type="RefSeq" id="WP_204007848.1">
    <property type="nucleotide sequence ID" value="NZ_BOPG01000077.1"/>
</dbReference>
<comment type="caution">
    <text evidence="1">The sequence shown here is derived from an EMBL/GenBank/DDBJ whole genome shotgun (WGS) entry which is preliminary data.</text>
</comment>
<evidence type="ECO:0000313" key="2">
    <source>
        <dbReference type="Proteomes" id="UP000612585"/>
    </source>
</evidence>
<gene>
    <name evidence="1" type="ORF">Vau01_098090</name>
</gene>
<dbReference type="EMBL" id="BOPG01000077">
    <property type="protein sequence ID" value="GIJ62293.1"/>
    <property type="molecule type" value="Genomic_DNA"/>
</dbReference>
<name>A0A8J4E5P1_9ACTN</name>
<sequence length="180" mass="19644">MMRQGHVEGTEQQRAPSLLHVARFRSTELTIDDIIRDSEQVLLRFGDPPTPVPEPVASLLLKYLGQRTNMRTATNRDSRWLSPDAAPANHSSPTLSPLIHKLGIPTTAGRTAAIRQHVLDMPAPIVATAPGYHQITAARLAADAGTTWANYAPWQSTDNAQGLLAPIRDHGFHEPVLSGR</sequence>
<proteinExistence type="predicted"/>
<dbReference type="AlphaFoldDB" id="A0A8J4E5P1"/>
<accession>A0A8J4E5P1</accession>
<keyword evidence="2" id="KW-1185">Reference proteome</keyword>
<evidence type="ECO:0000313" key="1">
    <source>
        <dbReference type="EMBL" id="GIJ62293.1"/>
    </source>
</evidence>
<organism evidence="1 2">
    <name type="scientific">Virgisporangium aurantiacum</name>
    <dbReference type="NCBI Taxonomy" id="175570"/>
    <lineage>
        <taxon>Bacteria</taxon>
        <taxon>Bacillati</taxon>
        <taxon>Actinomycetota</taxon>
        <taxon>Actinomycetes</taxon>
        <taxon>Micromonosporales</taxon>
        <taxon>Micromonosporaceae</taxon>
        <taxon>Virgisporangium</taxon>
    </lineage>
</organism>